<dbReference type="Gene3D" id="3.30.40.10">
    <property type="entry name" value="Zinc/RING finger domain, C3HC4 (zinc finger)"/>
    <property type="match status" value="1"/>
</dbReference>
<protein>
    <recommendedName>
        <fullName evidence="5">MYND-type domain-containing protein</fullName>
    </recommendedName>
</protein>
<evidence type="ECO:0000313" key="7">
    <source>
        <dbReference type="Proteomes" id="UP000789595"/>
    </source>
</evidence>
<reference evidence="6" key="1">
    <citation type="submission" date="2021-11" db="EMBL/GenBank/DDBJ databases">
        <authorList>
            <consortium name="Genoscope - CEA"/>
            <person name="William W."/>
        </authorList>
    </citation>
    <scope>NUCLEOTIDE SEQUENCE</scope>
</reference>
<dbReference type="InterPro" id="IPR053137">
    <property type="entry name" value="NLR-like"/>
</dbReference>
<dbReference type="PROSITE" id="PS50865">
    <property type="entry name" value="ZF_MYND_2"/>
    <property type="match status" value="1"/>
</dbReference>
<dbReference type="PANTHER" id="PTHR46082">
    <property type="entry name" value="ATP/GTP-BINDING PROTEIN-RELATED"/>
    <property type="match status" value="1"/>
</dbReference>
<dbReference type="InterPro" id="IPR013083">
    <property type="entry name" value="Znf_RING/FYVE/PHD"/>
</dbReference>
<dbReference type="GO" id="GO:0008270">
    <property type="term" value="F:zinc ion binding"/>
    <property type="evidence" value="ECO:0007669"/>
    <property type="project" value="UniProtKB-KW"/>
</dbReference>
<comment type="caution">
    <text evidence="6">The sequence shown here is derived from an EMBL/GenBank/DDBJ whole genome shotgun (WGS) entry which is preliminary data.</text>
</comment>
<keyword evidence="7" id="KW-1185">Reference proteome</keyword>
<evidence type="ECO:0000256" key="4">
    <source>
        <dbReference type="PROSITE-ProRule" id="PRU00134"/>
    </source>
</evidence>
<organism evidence="6 7">
    <name type="scientific">Pelagomonas calceolata</name>
    <dbReference type="NCBI Taxonomy" id="35677"/>
    <lineage>
        <taxon>Eukaryota</taxon>
        <taxon>Sar</taxon>
        <taxon>Stramenopiles</taxon>
        <taxon>Ochrophyta</taxon>
        <taxon>Pelagophyceae</taxon>
        <taxon>Pelagomonadales</taxon>
        <taxon>Pelagomonadaceae</taxon>
        <taxon>Pelagomonas</taxon>
    </lineage>
</organism>
<accession>A0A8J2WY91</accession>
<dbReference type="EMBL" id="CAKKNE010000004">
    <property type="protein sequence ID" value="CAH0373252.1"/>
    <property type="molecule type" value="Genomic_DNA"/>
</dbReference>
<gene>
    <name evidence="6" type="ORF">PECAL_4P04350</name>
</gene>
<dbReference type="InterPro" id="IPR002893">
    <property type="entry name" value="Znf_MYND"/>
</dbReference>
<dbReference type="OrthoDB" id="5986190at2759"/>
<keyword evidence="1" id="KW-0479">Metal-binding</keyword>
<evidence type="ECO:0000256" key="1">
    <source>
        <dbReference type="ARBA" id="ARBA00022723"/>
    </source>
</evidence>
<keyword evidence="2 4" id="KW-0863">Zinc-finger</keyword>
<keyword evidence="3" id="KW-0862">Zinc</keyword>
<dbReference type="SUPFAM" id="SSF144232">
    <property type="entry name" value="HIT/MYND zinc finger-like"/>
    <property type="match status" value="1"/>
</dbReference>
<dbReference type="Proteomes" id="UP000789595">
    <property type="component" value="Unassembled WGS sequence"/>
</dbReference>
<dbReference type="Gene3D" id="6.10.140.2220">
    <property type="match status" value="1"/>
</dbReference>
<dbReference type="AlphaFoldDB" id="A0A8J2WY91"/>
<dbReference type="Pfam" id="PF13374">
    <property type="entry name" value="TPR_10"/>
    <property type="match status" value="1"/>
</dbReference>
<evidence type="ECO:0000256" key="3">
    <source>
        <dbReference type="ARBA" id="ARBA00022833"/>
    </source>
</evidence>
<proteinExistence type="predicted"/>
<dbReference type="InterPro" id="IPR011990">
    <property type="entry name" value="TPR-like_helical_dom_sf"/>
</dbReference>
<feature type="domain" description="MYND-type" evidence="5">
    <location>
        <begin position="6"/>
        <end position="45"/>
    </location>
</feature>
<evidence type="ECO:0000313" key="6">
    <source>
        <dbReference type="EMBL" id="CAH0373252.1"/>
    </source>
</evidence>
<dbReference type="SUPFAM" id="SSF48452">
    <property type="entry name" value="TPR-like"/>
    <property type="match status" value="1"/>
</dbReference>
<evidence type="ECO:0000256" key="2">
    <source>
        <dbReference type="ARBA" id="ARBA00022771"/>
    </source>
</evidence>
<sequence>MILTTCAACAAPLAHDAPRCVRCWTRYCDSTCQHDHWRRGHKQMCKKIHRGGNAEQYHADKKYKEAVAVAVEKCADDTKGQTCYICTQALHWKTKEGLVRGCSCRGTAGFAHVSCLVEQAKILCNEAEENNLIGTKRFDEKWARWYSCSLCEQQYHGVVFCALGWACWKTYVGRPETEWPRLGAMSVLGNGLFVEDHHEDALVVREAELAMKRRVGASEDSLLVAQFNLANSYQMLGRLEEALRMRGDVYSGRLELNGGEHKHTLSAANNYANMLVHLERFDEAKSLLIKTIPVARRVLGISNDITLKMRWLYAQSLYKDPGATLDDLREAVTTGEDMIRIARRLLGGAHPTTTGIEYSLEKSRAALHARETLPGS</sequence>
<name>A0A8J2WY91_9STRA</name>
<evidence type="ECO:0000259" key="5">
    <source>
        <dbReference type="PROSITE" id="PS50865"/>
    </source>
</evidence>
<dbReference type="Gene3D" id="1.25.40.10">
    <property type="entry name" value="Tetratricopeptide repeat domain"/>
    <property type="match status" value="1"/>
</dbReference>
<dbReference type="PANTHER" id="PTHR46082:SF6">
    <property type="entry name" value="AAA+ ATPASE DOMAIN-CONTAINING PROTEIN-RELATED"/>
    <property type="match status" value="1"/>
</dbReference>